<reference evidence="12 13" key="1">
    <citation type="submission" date="2020-08" db="EMBL/GenBank/DDBJ databases">
        <title>Sequencing the genomes of 1000 actinobacteria strains.</title>
        <authorList>
            <person name="Klenk H.-P."/>
        </authorList>
    </citation>
    <scope>NUCLEOTIDE SEQUENCE [LARGE SCALE GENOMIC DNA]</scope>
    <source>
        <strain evidence="12 13">DSM 28238</strain>
    </source>
</reference>
<keyword evidence="9 11" id="KW-0057">Aromatic amino acid biosynthesis</keyword>
<feature type="binding site" evidence="11">
    <location>
        <position position="139"/>
    </location>
    <ligand>
        <name>substrate</name>
    </ligand>
</feature>
<keyword evidence="4 11" id="KW-0028">Amino-acid biosynthesis</keyword>
<evidence type="ECO:0000256" key="7">
    <source>
        <dbReference type="ARBA" id="ARBA00022777"/>
    </source>
</evidence>
<evidence type="ECO:0000256" key="6">
    <source>
        <dbReference type="ARBA" id="ARBA00022741"/>
    </source>
</evidence>
<comment type="subcellular location">
    <subcellularLocation>
        <location evidence="11">Cytoplasm</location>
    </subcellularLocation>
</comment>
<comment type="catalytic activity">
    <reaction evidence="10 11">
        <text>shikimate + ATP = 3-phosphoshikimate + ADP + H(+)</text>
        <dbReference type="Rhea" id="RHEA:13121"/>
        <dbReference type="ChEBI" id="CHEBI:15378"/>
        <dbReference type="ChEBI" id="CHEBI:30616"/>
        <dbReference type="ChEBI" id="CHEBI:36208"/>
        <dbReference type="ChEBI" id="CHEBI:145989"/>
        <dbReference type="ChEBI" id="CHEBI:456216"/>
        <dbReference type="EC" id="2.7.1.71"/>
    </reaction>
</comment>
<dbReference type="InterPro" id="IPR031322">
    <property type="entry name" value="Shikimate/glucono_kinase"/>
</dbReference>
<accession>A0A7W5TP89</accession>
<dbReference type="SUPFAM" id="SSF52540">
    <property type="entry name" value="P-loop containing nucleoside triphosphate hydrolases"/>
    <property type="match status" value="1"/>
</dbReference>
<dbReference type="GO" id="GO:0005524">
    <property type="term" value="F:ATP binding"/>
    <property type="evidence" value="ECO:0007669"/>
    <property type="project" value="UniProtKB-UniRule"/>
</dbReference>
<keyword evidence="8 11" id="KW-0067">ATP-binding</keyword>
<feature type="binding site" evidence="11">
    <location>
        <position position="16"/>
    </location>
    <ligand>
        <name>Mg(2+)</name>
        <dbReference type="ChEBI" id="CHEBI:18420"/>
    </ligand>
</feature>
<dbReference type="PRINTS" id="PR01100">
    <property type="entry name" value="SHIKIMTKNASE"/>
</dbReference>
<dbReference type="GO" id="GO:0009073">
    <property type="term" value="P:aromatic amino acid family biosynthetic process"/>
    <property type="evidence" value="ECO:0007669"/>
    <property type="project" value="UniProtKB-KW"/>
</dbReference>
<dbReference type="PANTHER" id="PTHR21087:SF16">
    <property type="entry name" value="SHIKIMATE KINASE 1, CHLOROPLASTIC"/>
    <property type="match status" value="1"/>
</dbReference>
<dbReference type="AlphaFoldDB" id="A0A7W5TP89"/>
<keyword evidence="13" id="KW-1185">Reference proteome</keyword>
<evidence type="ECO:0000256" key="10">
    <source>
        <dbReference type="ARBA" id="ARBA00048567"/>
    </source>
</evidence>
<evidence type="ECO:0000256" key="4">
    <source>
        <dbReference type="ARBA" id="ARBA00022605"/>
    </source>
</evidence>
<comment type="cofactor">
    <cofactor evidence="11">
        <name>Mg(2+)</name>
        <dbReference type="ChEBI" id="CHEBI:18420"/>
    </cofactor>
    <text evidence="11">Binds 1 Mg(2+) ion per subunit.</text>
</comment>
<dbReference type="EMBL" id="JACIBT010000001">
    <property type="protein sequence ID" value="MBB3667136.1"/>
    <property type="molecule type" value="Genomic_DNA"/>
</dbReference>
<feature type="binding site" evidence="11">
    <location>
        <position position="117"/>
    </location>
    <ligand>
        <name>ATP</name>
        <dbReference type="ChEBI" id="CHEBI:30616"/>
    </ligand>
</feature>
<keyword evidence="11" id="KW-0963">Cytoplasm</keyword>
<evidence type="ECO:0000256" key="11">
    <source>
        <dbReference type="HAMAP-Rule" id="MF_00109"/>
    </source>
</evidence>
<comment type="pathway">
    <text evidence="1 11">Metabolic intermediate biosynthesis; chorismate biosynthesis; chorismate from D-erythrose 4-phosphate and phosphoenolpyruvate: step 5/7.</text>
</comment>
<dbReference type="GO" id="GO:0004765">
    <property type="term" value="F:shikimate kinase activity"/>
    <property type="evidence" value="ECO:0007669"/>
    <property type="project" value="UniProtKB-UniRule"/>
</dbReference>
<protein>
    <recommendedName>
        <fullName evidence="3 11">Shikimate kinase</fullName>
        <shortName evidence="11">SK</shortName>
        <ecNumber evidence="3 11">2.7.1.71</ecNumber>
    </recommendedName>
</protein>
<comment type="similarity">
    <text evidence="2 11">Belongs to the shikimate kinase family.</text>
</comment>
<gene>
    <name evidence="11" type="primary">aroK</name>
    <name evidence="12" type="ORF">FHX47_000729</name>
</gene>
<dbReference type="GO" id="GO:0005829">
    <property type="term" value="C:cytosol"/>
    <property type="evidence" value="ECO:0007669"/>
    <property type="project" value="TreeGrafter"/>
</dbReference>
<keyword evidence="7 11" id="KW-0418">Kinase</keyword>
<comment type="caution">
    <text evidence="12">The sequence shown here is derived from an EMBL/GenBank/DDBJ whole genome shotgun (WGS) entry which is preliminary data.</text>
</comment>
<feature type="binding site" evidence="11">
    <location>
        <position position="80"/>
    </location>
    <ligand>
        <name>substrate</name>
    </ligand>
</feature>
<dbReference type="Proteomes" id="UP000547528">
    <property type="component" value="Unassembled WGS sequence"/>
</dbReference>
<evidence type="ECO:0000256" key="5">
    <source>
        <dbReference type="ARBA" id="ARBA00022679"/>
    </source>
</evidence>
<evidence type="ECO:0000313" key="13">
    <source>
        <dbReference type="Proteomes" id="UP000547528"/>
    </source>
</evidence>
<feature type="binding site" evidence="11">
    <location>
        <position position="57"/>
    </location>
    <ligand>
        <name>substrate</name>
    </ligand>
</feature>
<dbReference type="GO" id="GO:0000287">
    <property type="term" value="F:magnesium ion binding"/>
    <property type="evidence" value="ECO:0007669"/>
    <property type="project" value="UniProtKB-UniRule"/>
</dbReference>
<dbReference type="Pfam" id="PF01202">
    <property type="entry name" value="SKI"/>
    <property type="match status" value="1"/>
</dbReference>
<dbReference type="RefSeq" id="WP_183357494.1">
    <property type="nucleotide sequence ID" value="NZ_BAABKR010000001.1"/>
</dbReference>
<dbReference type="Gene3D" id="3.40.50.300">
    <property type="entry name" value="P-loop containing nucleotide triphosphate hydrolases"/>
    <property type="match status" value="1"/>
</dbReference>
<sequence>MPSNIVLIGPMASGKSTVGSALARRLSRPHLDTDHFFVARHGAIPVFFRTRGEAAFRAAEEKIVAELLDSPRPSVVSLGGGAILSAATRQLLADCFVVFLDVTEAQAQLRIGDAVTRPVLSSEPNVTPIERWKQIYAEREPLYRQCVDLVVSSAEDTVDSRVDTIVQSMAAR</sequence>
<dbReference type="InterPro" id="IPR023000">
    <property type="entry name" value="Shikimate_kinase_CS"/>
</dbReference>
<dbReference type="UniPathway" id="UPA00053">
    <property type="reaction ID" value="UER00088"/>
</dbReference>
<evidence type="ECO:0000256" key="3">
    <source>
        <dbReference type="ARBA" id="ARBA00012154"/>
    </source>
</evidence>
<dbReference type="PROSITE" id="PS01128">
    <property type="entry name" value="SHIKIMATE_KINASE"/>
    <property type="match status" value="1"/>
</dbReference>
<dbReference type="PANTHER" id="PTHR21087">
    <property type="entry name" value="SHIKIMATE KINASE"/>
    <property type="match status" value="1"/>
</dbReference>
<feature type="binding site" evidence="11">
    <location>
        <position position="34"/>
    </location>
    <ligand>
        <name>substrate</name>
    </ligand>
</feature>
<evidence type="ECO:0000256" key="1">
    <source>
        <dbReference type="ARBA" id="ARBA00004842"/>
    </source>
</evidence>
<dbReference type="InterPro" id="IPR027417">
    <property type="entry name" value="P-loop_NTPase"/>
</dbReference>
<dbReference type="GO" id="GO:0009423">
    <property type="term" value="P:chorismate biosynthetic process"/>
    <property type="evidence" value="ECO:0007669"/>
    <property type="project" value="UniProtKB-UniRule"/>
</dbReference>
<dbReference type="InterPro" id="IPR000623">
    <property type="entry name" value="Shikimate_kinase/TSH1"/>
</dbReference>
<keyword evidence="11" id="KW-0460">Magnesium</keyword>
<comment type="function">
    <text evidence="11">Catalyzes the specific phosphorylation of the 3-hydroxyl group of shikimic acid using ATP as a cosubstrate.</text>
</comment>
<evidence type="ECO:0000256" key="8">
    <source>
        <dbReference type="ARBA" id="ARBA00022840"/>
    </source>
</evidence>
<dbReference type="HAMAP" id="MF_00109">
    <property type="entry name" value="Shikimate_kinase"/>
    <property type="match status" value="1"/>
</dbReference>
<evidence type="ECO:0000256" key="2">
    <source>
        <dbReference type="ARBA" id="ARBA00006997"/>
    </source>
</evidence>
<keyword evidence="5 11" id="KW-0808">Transferase</keyword>
<evidence type="ECO:0000313" key="12">
    <source>
        <dbReference type="EMBL" id="MBB3667136.1"/>
    </source>
</evidence>
<dbReference type="GO" id="GO:0008652">
    <property type="term" value="P:amino acid biosynthetic process"/>
    <property type="evidence" value="ECO:0007669"/>
    <property type="project" value="UniProtKB-KW"/>
</dbReference>
<keyword evidence="6 11" id="KW-0547">Nucleotide-binding</keyword>
<evidence type="ECO:0000256" key="9">
    <source>
        <dbReference type="ARBA" id="ARBA00023141"/>
    </source>
</evidence>
<dbReference type="EC" id="2.7.1.71" evidence="3 11"/>
<organism evidence="12 13">
    <name type="scientific">Garicola koreensis</name>
    <dbReference type="NCBI Taxonomy" id="1262554"/>
    <lineage>
        <taxon>Bacteria</taxon>
        <taxon>Bacillati</taxon>
        <taxon>Actinomycetota</taxon>
        <taxon>Actinomycetes</taxon>
        <taxon>Micrococcales</taxon>
        <taxon>Micrococcaceae</taxon>
        <taxon>Garicola</taxon>
    </lineage>
</organism>
<dbReference type="CDD" id="cd00464">
    <property type="entry name" value="SK"/>
    <property type="match status" value="1"/>
</dbReference>
<keyword evidence="11" id="KW-0479">Metal-binding</keyword>
<feature type="binding site" evidence="11">
    <location>
        <begin position="12"/>
        <end position="17"/>
    </location>
    <ligand>
        <name>ATP</name>
        <dbReference type="ChEBI" id="CHEBI:30616"/>
    </ligand>
</feature>
<name>A0A7W5TP89_9MICC</name>
<proteinExistence type="inferred from homology"/>
<comment type="subunit">
    <text evidence="11">Monomer.</text>
</comment>
<comment type="caution">
    <text evidence="11">Lacks conserved residue(s) required for the propagation of feature annotation.</text>
</comment>